<protein>
    <submittedName>
        <fullName evidence="3">Uncharacterized protein</fullName>
    </submittedName>
</protein>
<feature type="compositionally biased region" description="Basic and acidic residues" evidence="1">
    <location>
        <begin position="13"/>
        <end position="24"/>
    </location>
</feature>
<feature type="compositionally biased region" description="Acidic residues" evidence="1">
    <location>
        <begin position="1"/>
        <end position="12"/>
    </location>
</feature>
<dbReference type="Proteomes" id="UP000295511">
    <property type="component" value="Unassembled WGS sequence"/>
</dbReference>
<comment type="caution">
    <text evidence="3">The sequence shown here is derived from an EMBL/GenBank/DDBJ whole genome shotgun (WGS) entry which is preliminary data.</text>
</comment>
<evidence type="ECO:0000256" key="1">
    <source>
        <dbReference type="SAM" id="MobiDB-lite"/>
    </source>
</evidence>
<reference evidence="3 4" key="1">
    <citation type="submission" date="2019-03" db="EMBL/GenBank/DDBJ databases">
        <title>Whole genome sequence of Arthrobacter sp JH1-1.</title>
        <authorList>
            <person name="Trinh H.N."/>
        </authorList>
    </citation>
    <scope>NUCLEOTIDE SEQUENCE [LARGE SCALE GENOMIC DNA]</scope>
    <source>
        <strain evidence="3 4">JH1-1</strain>
    </source>
</reference>
<proteinExistence type="predicted"/>
<evidence type="ECO:0000313" key="3">
    <source>
        <dbReference type="EMBL" id="TDF95704.1"/>
    </source>
</evidence>
<dbReference type="EMBL" id="SMRU01000012">
    <property type="protein sequence ID" value="TDF95704.1"/>
    <property type="molecule type" value="Genomic_DNA"/>
</dbReference>
<name>A0A4V2ZT50_9MICC</name>
<dbReference type="RefSeq" id="WP_133204435.1">
    <property type="nucleotide sequence ID" value="NZ_SMRU01000012.1"/>
</dbReference>
<evidence type="ECO:0000313" key="4">
    <source>
        <dbReference type="Proteomes" id="UP000295511"/>
    </source>
</evidence>
<keyword evidence="4" id="KW-1185">Reference proteome</keyword>
<keyword evidence="2" id="KW-1133">Transmembrane helix</keyword>
<feature type="transmembrane region" description="Helical" evidence="2">
    <location>
        <begin position="120"/>
        <end position="145"/>
    </location>
</feature>
<accession>A0A4V2ZT50</accession>
<sequence>MSVEEPENPDTDAEGHEDQARERELSDEERSDQEDRLEHELVASPSGAETVQRIGQLRSSIDAVGDAAFEVEMGDLGQRAAARAEATTVAVAEPSSADARINTSPSEWSRTRWSREKLMYVRAIGAAIILGAAGLIGGLTGWLMLRKKDQIKPDSPLMPAAIAAANVDETWRGMPDSEFFAHVSRVVQIKGIHAPMQHAVANELATILHEPKNPGSVLRDGQLIGLARAVSERQDQLRSADGKENTVFDALAQIPLQAVGITGDTVSLTRSQKLVIAQLALTLRAEPETTGAA</sequence>
<organism evidence="3 4">
    <name type="scientific">Arthrobacter terricola</name>
    <dbReference type="NCBI Taxonomy" id="2547396"/>
    <lineage>
        <taxon>Bacteria</taxon>
        <taxon>Bacillati</taxon>
        <taxon>Actinomycetota</taxon>
        <taxon>Actinomycetes</taxon>
        <taxon>Micrococcales</taxon>
        <taxon>Micrococcaceae</taxon>
        <taxon>Arthrobacter</taxon>
    </lineage>
</organism>
<keyword evidence="2" id="KW-0812">Transmembrane</keyword>
<dbReference type="AlphaFoldDB" id="A0A4V2ZT50"/>
<feature type="region of interest" description="Disordered" evidence="1">
    <location>
        <begin position="1"/>
        <end position="50"/>
    </location>
</feature>
<keyword evidence="2" id="KW-0472">Membrane</keyword>
<gene>
    <name evidence="3" type="ORF">E1809_11860</name>
</gene>
<evidence type="ECO:0000256" key="2">
    <source>
        <dbReference type="SAM" id="Phobius"/>
    </source>
</evidence>